<feature type="non-terminal residue" evidence="1">
    <location>
        <position position="1"/>
    </location>
</feature>
<dbReference type="Pfam" id="PF05100">
    <property type="entry name" value="Phage_tail_L"/>
    <property type="match status" value="1"/>
</dbReference>
<comment type="caution">
    <text evidence="1">The sequence shown here is derived from an EMBL/GenBank/DDBJ whole genome shotgun (WGS) entry which is preliminary data.</text>
</comment>
<gene>
    <name evidence="1" type="ORF">S01H1_66190</name>
</gene>
<dbReference type="GO" id="GO:0030430">
    <property type="term" value="C:host cell cytoplasm"/>
    <property type="evidence" value="ECO:0007669"/>
    <property type="project" value="InterPro"/>
</dbReference>
<evidence type="ECO:0000313" key="1">
    <source>
        <dbReference type="EMBL" id="GAG29228.1"/>
    </source>
</evidence>
<name>X0WXP6_9ZZZZ</name>
<dbReference type="GO" id="GO:0051536">
    <property type="term" value="F:iron-sulfur cluster binding"/>
    <property type="evidence" value="ECO:0007669"/>
    <property type="project" value="InterPro"/>
</dbReference>
<protein>
    <submittedName>
        <fullName evidence="1">Uncharacterized protein</fullName>
    </submittedName>
</protein>
<organism evidence="1">
    <name type="scientific">marine sediment metagenome</name>
    <dbReference type="NCBI Taxonomy" id="412755"/>
    <lineage>
        <taxon>unclassified sequences</taxon>
        <taxon>metagenomes</taxon>
        <taxon>ecological metagenomes</taxon>
    </lineage>
</organism>
<reference evidence="1" key="1">
    <citation type="journal article" date="2014" name="Front. Microbiol.">
        <title>High frequency of phylogenetically diverse reductive dehalogenase-homologous genes in deep subseafloor sedimentary metagenomes.</title>
        <authorList>
            <person name="Kawai M."/>
            <person name="Futagami T."/>
            <person name="Toyoda A."/>
            <person name="Takaki Y."/>
            <person name="Nishi S."/>
            <person name="Hori S."/>
            <person name="Arai W."/>
            <person name="Tsubouchi T."/>
            <person name="Morono Y."/>
            <person name="Uchiyama I."/>
            <person name="Ito T."/>
            <person name="Fujiyama A."/>
            <person name="Inagaki F."/>
            <person name="Takami H."/>
        </authorList>
    </citation>
    <scope>NUCLEOTIDE SEQUENCE</scope>
    <source>
        <strain evidence="1">Expedition CK06-06</strain>
    </source>
</reference>
<accession>X0WXP6</accession>
<proteinExistence type="predicted"/>
<sequence length="250" mass="27328">RGNKVTIRQVFYENIDGEPAADTSAYVEDIFYIDAATTTETAAQFTLTTKLNILDIQLPLRRFSRNRCWATYSGEGCWEEDGAGGWSQPTDFVTDDGYGIYVPGAGNEKTVGTTDTINVTVTPANCRGWEKSATHYLTFDIWMDDIGDIVADSHIIVSHDGGTSGWKFTDLTGLAAIDTPNAWNSVSIATNHANWADLNGGLTETSVNFFEVFSDETFTTLKIRNVRAKLPDDSAYFAAGGADDCNKDLV</sequence>
<dbReference type="GO" id="GO:0046718">
    <property type="term" value="P:symbiont entry into host cell"/>
    <property type="evidence" value="ECO:0007669"/>
    <property type="project" value="InterPro"/>
</dbReference>
<dbReference type="InterPro" id="IPR006487">
    <property type="entry name" value="Phage_lambda_L"/>
</dbReference>
<dbReference type="AlphaFoldDB" id="X0WXP6"/>
<feature type="non-terminal residue" evidence="1">
    <location>
        <position position="250"/>
    </location>
</feature>
<dbReference type="EMBL" id="BARS01043752">
    <property type="protein sequence ID" value="GAG29228.1"/>
    <property type="molecule type" value="Genomic_DNA"/>
</dbReference>